<reference evidence="1 2" key="1">
    <citation type="journal article" date="2019" name="Int. J. Syst. Evol. Microbiol.">
        <title>The Global Catalogue of Microorganisms (GCM) 10K type strain sequencing project: providing services to taxonomists for standard genome sequencing and annotation.</title>
        <authorList>
            <consortium name="The Broad Institute Genomics Platform"/>
            <consortium name="The Broad Institute Genome Sequencing Center for Infectious Disease"/>
            <person name="Wu L."/>
            <person name="Ma J."/>
        </authorList>
    </citation>
    <scope>NUCLEOTIDE SEQUENCE [LARGE SCALE GENOMIC DNA]</scope>
    <source>
        <strain evidence="1 2">JCM 14046</strain>
    </source>
</reference>
<organism evidence="1 2">
    <name type="scientific">Nocardioides lentus</name>
    <dbReference type="NCBI Taxonomy" id="338077"/>
    <lineage>
        <taxon>Bacteria</taxon>
        <taxon>Bacillati</taxon>
        <taxon>Actinomycetota</taxon>
        <taxon>Actinomycetes</taxon>
        <taxon>Propionibacteriales</taxon>
        <taxon>Nocardioidaceae</taxon>
        <taxon>Nocardioides</taxon>
    </lineage>
</organism>
<proteinExistence type="predicted"/>
<name>A0ABN2P1W1_9ACTN</name>
<accession>A0ABN2P1W1</accession>
<dbReference type="EMBL" id="BAAAMY010000002">
    <property type="protein sequence ID" value="GAA1909287.1"/>
    <property type="molecule type" value="Genomic_DNA"/>
</dbReference>
<dbReference type="Proteomes" id="UP001501612">
    <property type="component" value="Unassembled WGS sequence"/>
</dbReference>
<dbReference type="RefSeq" id="WP_344004116.1">
    <property type="nucleotide sequence ID" value="NZ_BAAAMY010000002.1"/>
</dbReference>
<sequence length="102" mass="11205">MADHETPDEQPAEVEQSPLDRLLAAVQDFANSLAGQPVLVDVALLVWEQVRYDEDGDIARKISYAIPTDNFSLSSGLGLLEAAGHYVRRDVLGARHTDEDDD</sequence>
<comment type="caution">
    <text evidence="1">The sequence shown here is derived from an EMBL/GenBank/DDBJ whole genome shotgun (WGS) entry which is preliminary data.</text>
</comment>
<protein>
    <submittedName>
        <fullName evidence="1">Uncharacterized protein</fullName>
    </submittedName>
</protein>
<evidence type="ECO:0000313" key="2">
    <source>
        <dbReference type="Proteomes" id="UP001501612"/>
    </source>
</evidence>
<evidence type="ECO:0000313" key="1">
    <source>
        <dbReference type="EMBL" id="GAA1909287.1"/>
    </source>
</evidence>
<gene>
    <name evidence="1" type="ORF">GCM10009737_08150</name>
</gene>
<keyword evidence="2" id="KW-1185">Reference proteome</keyword>